<evidence type="ECO:0000313" key="5">
    <source>
        <dbReference type="EMBL" id="ADE53255.1"/>
    </source>
</evidence>
<feature type="domain" description="GH16" evidence="4">
    <location>
        <begin position="223"/>
        <end position="493"/>
    </location>
</feature>
<dbReference type="InterPro" id="IPR000757">
    <property type="entry name" value="Beta-glucanase-like"/>
</dbReference>
<name>D5ELT0_CORAD</name>
<keyword evidence="5" id="KW-0378">Hydrolase</keyword>
<evidence type="ECO:0000256" key="3">
    <source>
        <dbReference type="SAM" id="SignalP"/>
    </source>
</evidence>
<evidence type="ECO:0000256" key="1">
    <source>
        <dbReference type="ARBA" id="ARBA00006865"/>
    </source>
</evidence>
<dbReference type="PANTHER" id="PTHR10963">
    <property type="entry name" value="GLYCOSYL HYDROLASE-RELATED"/>
    <property type="match status" value="1"/>
</dbReference>
<evidence type="ECO:0000259" key="4">
    <source>
        <dbReference type="PROSITE" id="PS51762"/>
    </source>
</evidence>
<keyword evidence="3" id="KW-0732">Signal</keyword>
<dbReference type="SUPFAM" id="SSF49899">
    <property type="entry name" value="Concanavalin A-like lectins/glucanases"/>
    <property type="match status" value="1"/>
</dbReference>
<dbReference type="AlphaFoldDB" id="D5ELT0"/>
<dbReference type="PROSITE" id="PS51762">
    <property type="entry name" value="GH16_2"/>
    <property type="match status" value="1"/>
</dbReference>
<dbReference type="RefSeq" id="WP_013041981.1">
    <property type="nucleotide sequence ID" value="NC_014008.1"/>
</dbReference>
<dbReference type="GO" id="GO:0005975">
    <property type="term" value="P:carbohydrate metabolic process"/>
    <property type="evidence" value="ECO:0007669"/>
    <property type="project" value="InterPro"/>
</dbReference>
<dbReference type="EMBL" id="CP001998">
    <property type="protein sequence ID" value="ADE53255.1"/>
    <property type="molecule type" value="Genomic_DNA"/>
</dbReference>
<comment type="similarity">
    <text evidence="1">Belongs to the glycosyl hydrolase 16 family.</text>
</comment>
<dbReference type="HOGENOM" id="CLU_555339_0_0_0"/>
<dbReference type="GO" id="GO:0004553">
    <property type="term" value="F:hydrolase activity, hydrolyzing O-glycosyl compounds"/>
    <property type="evidence" value="ECO:0007669"/>
    <property type="project" value="InterPro"/>
</dbReference>
<feature type="region of interest" description="Disordered" evidence="2">
    <location>
        <begin position="502"/>
        <end position="523"/>
    </location>
</feature>
<dbReference type="Proteomes" id="UP000000925">
    <property type="component" value="Chromosome"/>
</dbReference>
<dbReference type="PANTHER" id="PTHR10963:SF60">
    <property type="entry name" value="GRAM-NEGATIVE BACTERIA-BINDING PROTEIN 1-RELATED"/>
    <property type="match status" value="1"/>
</dbReference>
<keyword evidence="6" id="KW-1185">Reference proteome</keyword>
<organism evidence="5 6">
    <name type="scientific">Coraliomargarita akajimensis (strain DSM 45221 / IAM 15411 / JCM 23193 / KCTC 12865 / 04OKA010-24)</name>
    <dbReference type="NCBI Taxonomy" id="583355"/>
    <lineage>
        <taxon>Bacteria</taxon>
        <taxon>Pseudomonadati</taxon>
        <taxon>Verrucomicrobiota</taxon>
        <taxon>Opitutia</taxon>
        <taxon>Puniceicoccales</taxon>
        <taxon>Coraliomargaritaceae</taxon>
        <taxon>Coraliomargarita</taxon>
    </lineage>
</organism>
<dbReference type="STRING" id="583355.Caka_0228"/>
<evidence type="ECO:0000256" key="2">
    <source>
        <dbReference type="SAM" id="MobiDB-lite"/>
    </source>
</evidence>
<accession>D5ELT0</accession>
<dbReference type="InterPro" id="IPR013320">
    <property type="entry name" value="ConA-like_dom_sf"/>
</dbReference>
<dbReference type="CAZy" id="GH16">
    <property type="family name" value="Glycoside Hydrolase Family 16"/>
</dbReference>
<sequence>MLRNILVSALASLVLSQALSAELPRNGLVLQLDSSKRDSIVLDETGRVTEWKDLTGNNNHATAASQHAPLYVTHALNDQPAIRFSGKQWLNIPQVSEEIHGYSIFVVFQRNKDQVNNHGWQRLISSATQEHDDDTKSPGVQLNTGADAVEMEGQVVYDLFRSDSPAPFTLGAKHLYRQQHLYGDIAEVLIYKHSFLVFEPIQAVETYLREKWNLKEQTRGDWTLHGPLPEPLPIRQTDALPLSDQSNQGQWEPYLAMWDEFNGPSLDSTKWYDHNPYWYGRAPGRFLARCVDVKDGMMQIHMIKDTTLPQESFYRRKGIYYKDYASGSIVSVDRVNYGYFEIRAKPMNSAGSSAWWFTGSSFDQATDKEARLEIDVFEIGGKAVGKEYSYNMNLHDFKSRNNPKHYSIGGTWKAERPLAGEFRVYGLEWTPELIKYYVDGVLVRRVKNERWHGPQYMVFDSETMFDWLGVPEDTDLPSTFEVDYVRAWKNPETENNWQERYTPRQRAEGSRITKYVRSMDPEK</sequence>
<feature type="signal peptide" evidence="3">
    <location>
        <begin position="1"/>
        <end position="20"/>
    </location>
</feature>
<dbReference type="KEGG" id="caa:Caka_0228"/>
<dbReference type="Gene3D" id="2.60.120.200">
    <property type="match status" value="1"/>
</dbReference>
<dbReference type="Pfam" id="PF00722">
    <property type="entry name" value="Glyco_hydro_16"/>
    <property type="match status" value="1"/>
</dbReference>
<feature type="chain" id="PRO_5003071570" evidence="3">
    <location>
        <begin position="21"/>
        <end position="523"/>
    </location>
</feature>
<dbReference type="OrthoDB" id="9809583at2"/>
<dbReference type="eggNOG" id="COG2273">
    <property type="taxonomic scope" value="Bacteria"/>
</dbReference>
<reference evidence="5 6" key="1">
    <citation type="journal article" date="2010" name="Stand. Genomic Sci.">
        <title>Complete genome sequence of Coraliomargarita akajimensis type strain (04OKA010-24).</title>
        <authorList>
            <person name="Mavromatis K."/>
            <person name="Abt B."/>
            <person name="Brambilla E."/>
            <person name="Lapidus A."/>
            <person name="Copeland A."/>
            <person name="Deshpande S."/>
            <person name="Nolan M."/>
            <person name="Lucas S."/>
            <person name="Tice H."/>
            <person name="Cheng J.F."/>
            <person name="Han C."/>
            <person name="Detter J.C."/>
            <person name="Woyke T."/>
            <person name="Goodwin L."/>
            <person name="Pitluck S."/>
            <person name="Held B."/>
            <person name="Brettin T."/>
            <person name="Tapia R."/>
            <person name="Ivanova N."/>
            <person name="Mikhailova N."/>
            <person name="Pati A."/>
            <person name="Liolios K."/>
            <person name="Chen A."/>
            <person name="Palaniappan K."/>
            <person name="Land M."/>
            <person name="Hauser L."/>
            <person name="Chang Y.J."/>
            <person name="Jeffries C.D."/>
            <person name="Rohde M."/>
            <person name="Goker M."/>
            <person name="Bristow J."/>
            <person name="Eisen J.A."/>
            <person name="Markowitz V."/>
            <person name="Hugenholtz P."/>
            <person name="Klenk H.P."/>
            <person name="Kyrpides N.C."/>
        </authorList>
    </citation>
    <scope>NUCLEOTIDE SEQUENCE [LARGE SCALE GENOMIC DNA]</scope>
    <source>
        <strain evidence="6">DSM 45221 / IAM 15411 / JCM 23193 / KCTC 12865</strain>
    </source>
</reference>
<protein>
    <submittedName>
        <fullName evidence="5">Glycoside hydrolase family 16</fullName>
    </submittedName>
</protein>
<evidence type="ECO:0000313" key="6">
    <source>
        <dbReference type="Proteomes" id="UP000000925"/>
    </source>
</evidence>
<gene>
    <name evidence="5" type="ordered locus">Caka_0228</name>
</gene>
<proteinExistence type="inferred from homology"/>
<dbReference type="InterPro" id="IPR050546">
    <property type="entry name" value="Glycosyl_Hydrlase_16"/>
</dbReference>